<comment type="similarity">
    <text evidence="2">Belongs to the ferric reductase (FRE) family.</text>
</comment>
<dbReference type="InterPro" id="IPR039261">
    <property type="entry name" value="FNR_nucleotide-bd"/>
</dbReference>
<comment type="subcellular location">
    <subcellularLocation>
        <location evidence="1">Membrane</location>
        <topology evidence="1">Multi-pass membrane protein</topology>
    </subcellularLocation>
</comment>
<keyword evidence="9 11" id="KW-0472">Membrane</keyword>
<feature type="transmembrane region" description="Helical" evidence="11">
    <location>
        <begin position="324"/>
        <end position="341"/>
    </location>
</feature>
<evidence type="ECO:0000256" key="12">
    <source>
        <dbReference type="SAM" id="SignalP"/>
    </source>
</evidence>
<dbReference type="KEGG" id="psco:LY89DRAFT_717889"/>
<dbReference type="AlphaFoldDB" id="A0A194XDT6"/>
<gene>
    <name evidence="14" type="ORF">LY89DRAFT_717889</name>
</gene>
<dbReference type="InterPro" id="IPR017927">
    <property type="entry name" value="FAD-bd_FR_type"/>
</dbReference>
<feature type="transmembrane region" description="Helical" evidence="11">
    <location>
        <begin position="371"/>
        <end position="390"/>
    </location>
</feature>
<dbReference type="EMBL" id="KQ947413">
    <property type="protein sequence ID" value="KUJ18314.1"/>
    <property type="molecule type" value="Genomic_DNA"/>
</dbReference>
<feature type="signal peptide" evidence="12">
    <location>
        <begin position="1"/>
        <end position="18"/>
    </location>
</feature>
<sequence length="766" mass="85347">MRPQTFLFGLGVVSTASAVATETGNGTAYSGAGLVGLGRTVFEPSCCYACLSSLWALQLPCTPAQYIELRVGNPPPCHARYPYYLNSLAYCMEVKCAADNTVSPAQVETCWNNVAGDGLPVPSLEAALPKVPPTHQLAYNATMLNTTMLVNDQMYEDSKRTIEAYVRQESAHARYGTVLIVTAIGVCFLIGFKRIINYYFPALGPPRFVSSLFSKYLFEPALIGSLHLKKFPLSIGYIPSRWLSLLILGYVALNAALCSVNYPTTTRNTWYLSEHKQQLSAVADRLGVLSFANIALTIMFSGRNSPLIYITGANRTDIITIHRWVSRVAALQGLIHVLLYWKNTNPAGWDMFTPAANIRVLAFTPGYWENGVYGIVGLSFVGFVFSILPLRTHLYEIFMFFHIGLAILTLYGIWWHVTYRFHHTYGYQTWLYIAFVMWGFDRVVRPIRIVLLNWKSWFVRSHPSAIVELLPGDQFIRVTAFPSRKWDFNSGQHCFLYFPTLLTNPLQSHPFSIAGWNHGTKYNSYPASESTSDFNLNPVEDDDDFIDLAAVTRPPKTYGGAPIELTRPGRRVASHYTKPVPSISFIIRPEKGLTRTLHKRLLKTRKARVPVIIEGPYGHTPTTTLHRSRTIIAIAGGIGITSILSHLQSYLESLGSKDEGQTTRFCLYWKAREESIVSAIESQLGDLEELRRKGVEINIFCSGQGQRMNARDVVMGEILSEAGAGRKTAVISCGPGAMSDGIRAAVVECIGKKGVSVEYIEEAFCW</sequence>
<evidence type="ECO:0000256" key="6">
    <source>
        <dbReference type="ARBA" id="ARBA00022989"/>
    </source>
</evidence>
<dbReference type="OrthoDB" id="167398at2759"/>
<dbReference type="SUPFAM" id="SSF52343">
    <property type="entry name" value="Ferredoxin reductase-like, C-terminal NADP-linked domain"/>
    <property type="match status" value="1"/>
</dbReference>
<keyword evidence="7" id="KW-0560">Oxidoreductase</keyword>
<proteinExistence type="inferred from homology"/>
<dbReference type="InterPro" id="IPR013130">
    <property type="entry name" value="Fe3_Rdtase_TM_dom"/>
</dbReference>
<dbReference type="RefSeq" id="XP_018072669.1">
    <property type="nucleotide sequence ID" value="XM_018218378.1"/>
</dbReference>
<dbReference type="PANTHER" id="PTHR32361">
    <property type="entry name" value="FERRIC/CUPRIC REDUCTASE TRANSMEMBRANE COMPONENT"/>
    <property type="match status" value="1"/>
</dbReference>
<feature type="chain" id="PRO_5008268176" description="FAD-binding FR-type domain-containing protein" evidence="12">
    <location>
        <begin position="19"/>
        <end position="766"/>
    </location>
</feature>
<dbReference type="Proteomes" id="UP000070700">
    <property type="component" value="Unassembled WGS sequence"/>
</dbReference>
<dbReference type="GO" id="GO:0015677">
    <property type="term" value="P:copper ion import"/>
    <property type="evidence" value="ECO:0007669"/>
    <property type="project" value="TreeGrafter"/>
</dbReference>
<feature type="transmembrane region" description="Helical" evidence="11">
    <location>
        <begin position="242"/>
        <end position="262"/>
    </location>
</feature>
<dbReference type="PROSITE" id="PS51384">
    <property type="entry name" value="FAD_FR"/>
    <property type="match status" value="1"/>
</dbReference>
<evidence type="ECO:0000256" key="3">
    <source>
        <dbReference type="ARBA" id="ARBA00022448"/>
    </source>
</evidence>
<dbReference type="SFLD" id="SFLDS00052">
    <property type="entry name" value="Ferric_Reductase_Domain"/>
    <property type="match status" value="1"/>
</dbReference>
<dbReference type="Pfam" id="PF08022">
    <property type="entry name" value="FAD_binding_8"/>
    <property type="match status" value="1"/>
</dbReference>
<evidence type="ECO:0000256" key="7">
    <source>
        <dbReference type="ARBA" id="ARBA00023002"/>
    </source>
</evidence>
<dbReference type="InParanoid" id="A0A194XDT6"/>
<feature type="transmembrane region" description="Helical" evidence="11">
    <location>
        <begin position="397"/>
        <end position="417"/>
    </location>
</feature>
<organism evidence="14 15">
    <name type="scientific">Mollisia scopiformis</name>
    <name type="common">Conifer needle endophyte fungus</name>
    <name type="synonym">Phialocephala scopiformis</name>
    <dbReference type="NCBI Taxonomy" id="149040"/>
    <lineage>
        <taxon>Eukaryota</taxon>
        <taxon>Fungi</taxon>
        <taxon>Dikarya</taxon>
        <taxon>Ascomycota</taxon>
        <taxon>Pezizomycotina</taxon>
        <taxon>Leotiomycetes</taxon>
        <taxon>Helotiales</taxon>
        <taxon>Mollisiaceae</taxon>
        <taxon>Mollisia</taxon>
    </lineage>
</organism>
<feature type="domain" description="FAD-binding FR-type" evidence="13">
    <location>
        <begin position="436"/>
        <end position="623"/>
    </location>
</feature>
<evidence type="ECO:0000256" key="1">
    <source>
        <dbReference type="ARBA" id="ARBA00004141"/>
    </source>
</evidence>
<dbReference type="GO" id="GO:0006826">
    <property type="term" value="P:iron ion transport"/>
    <property type="evidence" value="ECO:0007669"/>
    <property type="project" value="TreeGrafter"/>
</dbReference>
<evidence type="ECO:0000256" key="8">
    <source>
        <dbReference type="ARBA" id="ARBA00023065"/>
    </source>
</evidence>
<evidence type="ECO:0000256" key="2">
    <source>
        <dbReference type="ARBA" id="ARBA00006278"/>
    </source>
</evidence>
<dbReference type="Pfam" id="PF01794">
    <property type="entry name" value="Ferric_reduct"/>
    <property type="match status" value="1"/>
</dbReference>
<dbReference type="GO" id="GO:0005886">
    <property type="term" value="C:plasma membrane"/>
    <property type="evidence" value="ECO:0007669"/>
    <property type="project" value="TreeGrafter"/>
</dbReference>
<keyword evidence="6 11" id="KW-1133">Transmembrane helix</keyword>
<evidence type="ECO:0000256" key="4">
    <source>
        <dbReference type="ARBA" id="ARBA00022692"/>
    </source>
</evidence>
<dbReference type="GeneID" id="28828104"/>
<keyword evidence="5" id="KW-0249">Electron transport</keyword>
<evidence type="ECO:0000313" key="15">
    <source>
        <dbReference type="Proteomes" id="UP000070700"/>
    </source>
</evidence>
<dbReference type="PANTHER" id="PTHR32361:SF9">
    <property type="entry name" value="FERRIC REDUCTASE TRANSMEMBRANE COMPONENT 3-RELATED"/>
    <property type="match status" value="1"/>
</dbReference>
<keyword evidence="4 11" id="KW-0812">Transmembrane</keyword>
<dbReference type="InterPro" id="IPR013112">
    <property type="entry name" value="FAD-bd_8"/>
</dbReference>
<feature type="transmembrane region" description="Helical" evidence="11">
    <location>
        <begin position="173"/>
        <end position="192"/>
    </location>
</feature>
<dbReference type="InterPro" id="IPR013121">
    <property type="entry name" value="Fe_red_NAD-bd_6"/>
</dbReference>
<name>A0A194XDT6_MOLSC</name>
<protein>
    <recommendedName>
        <fullName evidence="13">FAD-binding FR-type domain-containing protein</fullName>
    </recommendedName>
</protein>
<evidence type="ECO:0000256" key="10">
    <source>
        <dbReference type="ARBA" id="ARBA00023180"/>
    </source>
</evidence>
<evidence type="ECO:0000256" key="9">
    <source>
        <dbReference type="ARBA" id="ARBA00023136"/>
    </source>
</evidence>
<keyword evidence="12" id="KW-0732">Signal</keyword>
<dbReference type="CDD" id="cd06186">
    <property type="entry name" value="NOX_Duox_like_FAD_NADP"/>
    <property type="match status" value="1"/>
</dbReference>
<dbReference type="Pfam" id="PF08030">
    <property type="entry name" value="NAD_binding_6"/>
    <property type="match status" value="1"/>
</dbReference>
<keyword evidence="10" id="KW-0325">Glycoprotein</keyword>
<accession>A0A194XDT6</accession>
<reference evidence="14 15" key="1">
    <citation type="submission" date="2015-10" db="EMBL/GenBank/DDBJ databases">
        <title>Full genome of DAOMC 229536 Phialocephala scopiformis, a fungal endophyte of spruce producing the potent anti-insectan compound rugulosin.</title>
        <authorList>
            <consortium name="DOE Joint Genome Institute"/>
            <person name="Walker A.K."/>
            <person name="Frasz S.L."/>
            <person name="Seifert K.A."/>
            <person name="Miller J.D."/>
            <person name="Mondo S.J."/>
            <person name="Labutti K."/>
            <person name="Lipzen A."/>
            <person name="Dockter R."/>
            <person name="Kennedy M."/>
            <person name="Grigoriev I.V."/>
            <person name="Spatafora J.W."/>
        </authorList>
    </citation>
    <scope>NUCLEOTIDE SEQUENCE [LARGE SCALE GENOMIC DNA]</scope>
    <source>
        <strain evidence="14 15">CBS 120377</strain>
    </source>
</reference>
<evidence type="ECO:0000256" key="11">
    <source>
        <dbReference type="SAM" id="Phobius"/>
    </source>
</evidence>
<dbReference type="GO" id="GO:0000293">
    <property type="term" value="F:ferric-chelate reductase activity"/>
    <property type="evidence" value="ECO:0007669"/>
    <property type="project" value="UniProtKB-ARBA"/>
</dbReference>
<evidence type="ECO:0000256" key="5">
    <source>
        <dbReference type="ARBA" id="ARBA00022982"/>
    </source>
</evidence>
<keyword evidence="15" id="KW-1185">Reference proteome</keyword>
<evidence type="ECO:0000259" key="13">
    <source>
        <dbReference type="PROSITE" id="PS51384"/>
    </source>
</evidence>
<keyword evidence="3" id="KW-0813">Transport</keyword>
<dbReference type="SFLD" id="SFLDG01168">
    <property type="entry name" value="Ferric_reductase_subgroup_(FRE"/>
    <property type="match status" value="1"/>
</dbReference>
<evidence type="ECO:0000313" key="14">
    <source>
        <dbReference type="EMBL" id="KUJ18314.1"/>
    </source>
</evidence>
<dbReference type="Gene3D" id="3.40.50.80">
    <property type="entry name" value="Nucleotide-binding domain of ferredoxin-NADP reductase (FNR) module"/>
    <property type="match status" value="1"/>
</dbReference>
<dbReference type="GO" id="GO:0006879">
    <property type="term" value="P:intracellular iron ion homeostasis"/>
    <property type="evidence" value="ECO:0007669"/>
    <property type="project" value="TreeGrafter"/>
</dbReference>
<keyword evidence="8" id="KW-0406">Ion transport</keyword>
<dbReference type="InterPro" id="IPR051410">
    <property type="entry name" value="Ferric/Cupric_Reductase"/>
</dbReference>